<dbReference type="Proteomes" id="UP001196413">
    <property type="component" value="Unassembled WGS sequence"/>
</dbReference>
<gene>
    <name evidence="1" type="ORF">KIN20_001778</name>
</gene>
<dbReference type="EMBL" id="JAHQIW010000234">
    <property type="protein sequence ID" value="KAJ1346861.1"/>
    <property type="molecule type" value="Genomic_DNA"/>
</dbReference>
<keyword evidence="2" id="KW-1185">Reference proteome</keyword>
<accession>A0AAD5MFS8</accession>
<organism evidence="1 2">
    <name type="scientific">Parelaphostrongylus tenuis</name>
    <name type="common">Meningeal worm</name>
    <dbReference type="NCBI Taxonomy" id="148309"/>
    <lineage>
        <taxon>Eukaryota</taxon>
        <taxon>Metazoa</taxon>
        <taxon>Ecdysozoa</taxon>
        <taxon>Nematoda</taxon>
        <taxon>Chromadorea</taxon>
        <taxon>Rhabditida</taxon>
        <taxon>Rhabditina</taxon>
        <taxon>Rhabditomorpha</taxon>
        <taxon>Strongyloidea</taxon>
        <taxon>Metastrongylidae</taxon>
        <taxon>Parelaphostrongylus</taxon>
    </lineage>
</organism>
<reference evidence="1" key="1">
    <citation type="submission" date="2021-06" db="EMBL/GenBank/DDBJ databases">
        <title>Parelaphostrongylus tenuis whole genome reference sequence.</title>
        <authorList>
            <person name="Garwood T.J."/>
            <person name="Larsen P.A."/>
            <person name="Fountain-Jones N.M."/>
            <person name="Garbe J.R."/>
            <person name="Macchietto M.G."/>
            <person name="Kania S.A."/>
            <person name="Gerhold R.W."/>
            <person name="Richards J.E."/>
            <person name="Wolf T.M."/>
        </authorList>
    </citation>
    <scope>NUCLEOTIDE SEQUENCE</scope>
    <source>
        <strain evidence="1">MNPRO001-30</strain>
        <tissue evidence="1">Meninges</tissue>
    </source>
</reference>
<sequence>MIPRSDKTGTLETSSILSAFVSALVLRNFKHELLETLSSIEKEAYLMHLMLGAQQITYEILPDTKEWDMQDSVEKVIVLARKHQNYSANLSEVRLLVVRMNLSSWINSVDVKHQFDRVTSLVLFSTSRYDEIALTFTMSRGEPFAEPSKSTINPQESFPPFINTKTNTTSKLFTSAAELMVLYEHSDGSAKLNYLVSASGSLRTVEAVSSVVIRMAVDNKSPGEAIAAPCGYYDPRDGLFYCEHSQAEVLKVLREKYGISCHPIPSNDPEITDRFVSAIQVKEDYYKRVLAAVSQRKGDVNFAAGF</sequence>
<dbReference type="AlphaFoldDB" id="A0AAD5MFS8"/>
<evidence type="ECO:0000313" key="1">
    <source>
        <dbReference type="EMBL" id="KAJ1346861.1"/>
    </source>
</evidence>
<comment type="caution">
    <text evidence="1">The sequence shown here is derived from an EMBL/GenBank/DDBJ whole genome shotgun (WGS) entry which is preliminary data.</text>
</comment>
<evidence type="ECO:0000313" key="2">
    <source>
        <dbReference type="Proteomes" id="UP001196413"/>
    </source>
</evidence>
<proteinExistence type="predicted"/>
<protein>
    <submittedName>
        <fullName evidence="1">Uncharacterized protein</fullName>
    </submittedName>
</protein>
<name>A0AAD5MFS8_PARTN</name>